<keyword evidence="3 10" id="KW-0328">Glycosyltransferase</keyword>
<evidence type="ECO:0000256" key="3">
    <source>
        <dbReference type="ARBA" id="ARBA00022676"/>
    </source>
</evidence>
<dbReference type="InterPro" id="IPR007235">
    <property type="entry name" value="Glyco_trans_28_C"/>
</dbReference>
<comment type="catalytic activity">
    <reaction evidence="10">
        <text>di-trans,octa-cis-undecaprenyl diphospho-N-acetyl-alpha-D-muramoyl-L-alanyl-D-glutamyl-meso-2,6-diaminopimeloyl-D-alanyl-D-alanine + UDP-N-acetyl-alpha-D-glucosamine = di-trans,octa-cis-undecaprenyl diphospho-[N-acetyl-alpha-D-glucosaminyl-(1-&gt;4)]-N-acetyl-alpha-D-muramoyl-L-alanyl-D-glutamyl-meso-2,6-diaminopimeloyl-D-alanyl-D-alanine + UDP + H(+)</text>
        <dbReference type="Rhea" id="RHEA:31227"/>
        <dbReference type="ChEBI" id="CHEBI:15378"/>
        <dbReference type="ChEBI" id="CHEBI:57705"/>
        <dbReference type="ChEBI" id="CHEBI:58223"/>
        <dbReference type="ChEBI" id="CHEBI:61387"/>
        <dbReference type="ChEBI" id="CHEBI:61388"/>
        <dbReference type="EC" id="2.4.1.227"/>
    </reaction>
</comment>
<feature type="domain" description="Glycosyl transferase family 28 C-terminal" evidence="13">
    <location>
        <begin position="189"/>
        <end position="403"/>
    </location>
</feature>
<keyword evidence="9 10" id="KW-0961">Cell wall biogenesis/degradation</keyword>
<name>A0A851GFT3_9BACT</name>
<dbReference type="Proteomes" id="UP000557872">
    <property type="component" value="Unassembled WGS sequence"/>
</dbReference>
<comment type="pathway">
    <text evidence="10">Cell wall biogenesis; peptidoglycan biosynthesis.</text>
</comment>
<dbReference type="PANTHER" id="PTHR21015">
    <property type="entry name" value="UDP-N-ACETYLGLUCOSAMINE--N-ACETYLMURAMYL-(PENTAPEPTIDE) PYROPHOSPHORYL-UNDECAPRENOL N-ACETYLGLUCOSAMINE TRANSFERASE 1"/>
    <property type="match status" value="1"/>
</dbReference>
<proteinExistence type="inferred from homology"/>
<keyword evidence="8 10" id="KW-0131">Cell cycle</keyword>
<protein>
    <recommendedName>
        <fullName evidence="10">UDP-N-acetylglucosamine--N-acetylmuramyl-(pentapeptide) pyrophosphoryl-undecaprenol N-acetylglucosamine transferase</fullName>
        <ecNumber evidence="10">2.4.1.227</ecNumber>
    </recommendedName>
    <alternativeName>
        <fullName evidence="10">Undecaprenyl-PP-MurNAc-pentapeptide-UDPGlcNAc GlcNAc transferase</fullName>
    </alternativeName>
</protein>
<evidence type="ECO:0000256" key="11">
    <source>
        <dbReference type="SAM" id="MobiDB-lite"/>
    </source>
</evidence>
<dbReference type="InterPro" id="IPR006009">
    <property type="entry name" value="GlcNAc_MurG"/>
</dbReference>
<dbReference type="GO" id="GO:0051301">
    <property type="term" value="P:cell division"/>
    <property type="evidence" value="ECO:0007669"/>
    <property type="project" value="UniProtKB-KW"/>
</dbReference>
<feature type="region of interest" description="Disordered" evidence="11">
    <location>
        <begin position="216"/>
        <end position="267"/>
    </location>
</feature>
<dbReference type="GO" id="GO:0009252">
    <property type="term" value="P:peptidoglycan biosynthetic process"/>
    <property type="evidence" value="ECO:0007669"/>
    <property type="project" value="UniProtKB-UniRule"/>
</dbReference>
<gene>
    <name evidence="10 14" type="primary">murG</name>
    <name evidence="14" type="ORF">HW115_12185</name>
</gene>
<keyword evidence="15" id="KW-1185">Reference proteome</keyword>
<dbReference type="PANTHER" id="PTHR21015:SF22">
    <property type="entry name" value="GLYCOSYLTRANSFERASE"/>
    <property type="match status" value="1"/>
</dbReference>
<dbReference type="GO" id="GO:0005975">
    <property type="term" value="P:carbohydrate metabolic process"/>
    <property type="evidence" value="ECO:0007669"/>
    <property type="project" value="InterPro"/>
</dbReference>
<dbReference type="Pfam" id="PF03033">
    <property type="entry name" value="Glyco_transf_28"/>
    <property type="match status" value="1"/>
</dbReference>
<dbReference type="UniPathway" id="UPA00219"/>
<evidence type="ECO:0000256" key="5">
    <source>
        <dbReference type="ARBA" id="ARBA00022960"/>
    </source>
</evidence>
<evidence type="ECO:0000256" key="6">
    <source>
        <dbReference type="ARBA" id="ARBA00022984"/>
    </source>
</evidence>
<organism evidence="14 15">
    <name type="scientific">Oceaniferula marina</name>
    <dbReference type="NCBI Taxonomy" id="2748318"/>
    <lineage>
        <taxon>Bacteria</taxon>
        <taxon>Pseudomonadati</taxon>
        <taxon>Verrucomicrobiota</taxon>
        <taxon>Verrucomicrobiia</taxon>
        <taxon>Verrucomicrobiales</taxon>
        <taxon>Verrucomicrobiaceae</taxon>
        <taxon>Oceaniferula</taxon>
    </lineage>
</organism>
<feature type="compositionally biased region" description="Basic and acidic residues" evidence="11">
    <location>
        <begin position="223"/>
        <end position="235"/>
    </location>
</feature>
<feature type="binding site" evidence="10">
    <location>
        <position position="123"/>
    </location>
    <ligand>
        <name>UDP-N-acetyl-alpha-D-glucosamine</name>
        <dbReference type="ChEBI" id="CHEBI:57705"/>
    </ligand>
</feature>
<comment type="function">
    <text evidence="10">Cell wall formation. Catalyzes the transfer of a GlcNAc subunit on undecaprenyl-pyrophosphoryl-MurNAc-pentapeptide (lipid intermediate I) to form undecaprenyl-pyrophosphoryl-MurNAc-(pentapeptide)GlcNAc (lipid intermediate II).</text>
</comment>
<feature type="compositionally biased region" description="Polar residues" evidence="11">
    <location>
        <begin position="240"/>
        <end position="258"/>
    </location>
</feature>
<evidence type="ECO:0000256" key="8">
    <source>
        <dbReference type="ARBA" id="ARBA00023306"/>
    </source>
</evidence>
<evidence type="ECO:0000256" key="4">
    <source>
        <dbReference type="ARBA" id="ARBA00022679"/>
    </source>
</evidence>
<evidence type="ECO:0000256" key="7">
    <source>
        <dbReference type="ARBA" id="ARBA00023136"/>
    </source>
</evidence>
<evidence type="ECO:0000256" key="2">
    <source>
        <dbReference type="ARBA" id="ARBA00022618"/>
    </source>
</evidence>
<evidence type="ECO:0000256" key="9">
    <source>
        <dbReference type="ARBA" id="ARBA00023316"/>
    </source>
</evidence>
<feature type="binding site" evidence="10">
    <location>
        <begin position="10"/>
        <end position="12"/>
    </location>
    <ligand>
        <name>UDP-N-acetyl-alpha-D-glucosamine</name>
        <dbReference type="ChEBI" id="CHEBI:57705"/>
    </ligand>
</feature>
<comment type="similarity">
    <text evidence="10">Belongs to the glycosyltransferase 28 family. MurG subfamily.</text>
</comment>
<dbReference type="Gene3D" id="3.40.50.2000">
    <property type="entry name" value="Glycogen Phosphorylase B"/>
    <property type="match status" value="3"/>
</dbReference>
<evidence type="ECO:0000259" key="12">
    <source>
        <dbReference type="Pfam" id="PF03033"/>
    </source>
</evidence>
<reference evidence="14 15" key="1">
    <citation type="submission" date="2020-07" db="EMBL/GenBank/DDBJ databases">
        <title>Roseicoccus Jingziensis gen. nov., sp. nov., isolated from coastal seawater.</title>
        <authorList>
            <person name="Feng X."/>
        </authorList>
    </citation>
    <scope>NUCLEOTIDE SEQUENCE [LARGE SCALE GENOMIC DNA]</scope>
    <source>
        <strain evidence="14 15">N1E253</strain>
    </source>
</reference>
<keyword evidence="1 10" id="KW-1003">Cell membrane</keyword>
<evidence type="ECO:0000259" key="13">
    <source>
        <dbReference type="Pfam" id="PF04101"/>
    </source>
</evidence>
<keyword evidence="5 10" id="KW-0133">Cell shape</keyword>
<evidence type="ECO:0000256" key="10">
    <source>
        <dbReference type="HAMAP-Rule" id="MF_00033"/>
    </source>
</evidence>
<feature type="binding site" evidence="10">
    <location>
        <position position="164"/>
    </location>
    <ligand>
        <name>UDP-N-acetyl-alpha-D-glucosamine</name>
        <dbReference type="ChEBI" id="CHEBI:57705"/>
    </ligand>
</feature>
<feature type="binding site" evidence="10">
    <location>
        <position position="195"/>
    </location>
    <ligand>
        <name>UDP-N-acetyl-alpha-D-glucosamine</name>
        <dbReference type="ChEBI" id="CHEBI:57705"/>
    </ligand>
</feature>
<feature type="binding site" evidence="10">
    <location>
        <position position="344"/>
    </location>
    <ligand>
        <name>UDP-N-acetyl-alpha-D-glucosamine</name>
        <dbReference type="ChEBI" id="CHEBI:57705"/>
    </ligand>
</feature>
<dbReference type="SUPFAM" id="SSF53756">
    <property type="entry name" value="UDP-Glycosyltransferase/glycogen phosphorylase"/>
    <property type="match status" value="2"/>
</dbReference>
<dbReference type="EC" id="2.4.1.227" evidence="10"/>
<keyword evidence="4 10" id="KW-0808">Transferase</keyword>
<dbReference type="RefSeq" id="WP_178933151.1">
    <property type="nucleotide sequence ID" value="NZ_JACBAZ010000004.1"/>
</dbReference>
<dbReference type="GO" id="GO:0071555">
    <property type="term" value="P:cell wall organization"/>
    <property type="evidence" value="ECO:0007669"/>
    <property type="project" value="UniProtKB-KW"/>
</dbReference>
<dbReference type="GO" id="GO:0005886">
    <property type="term" value="C:plasma membrane"/>
    <property type="evidence" value="ECO:0007669"/>
    <property type="project" value="UniProtKB-SubCell"/>
</dbReference>
<dbReference type="EMBL" id="JACBAZ010000004">
    <property type="protein sequence ID" value="NWK56373.1"/>
    <property type="molecule type" value="Genomic_DNA"/>
</dbReference>
<comment type="subcellular location">
    <subcellularLocation>
        <location evidence="10">Cell membrane</location>
        <topology evidence="10">Peripheral membrane protein</topology>
        <orientation evidence="10">Cytoplasmic side</orientation>
    </subcellularLocation>
</comment>
<comment type="caution">
    <text evidence="10">Lacks conserved residue(s) required for the propagation of feature annotation.</text>
</comment>
<dbReference type="InterPro" id="IPR004276">
    <property type="entry name" value="GlycoTrans_28_N"/>
</dbReference>
<dbReference type="AlphaFoldDB" id="A0A851GFT3"/>
<dbReference type="GO" id="GO:0050511">
    <property type="term" value="F:undecaprenyldiphospho-muramoylpentapeptide beta-N-acetylglucosaminyltransferase activity"/>
    <property type="evidence" value="ECO:0007669"/>
    <property type="project" value="UniProtKB-UniRule"/>
</dbReference>
<dbReference type="GO" id="GO:0008360">
    <property type="term" value="P:regulation of cell shape"/>
    <property type="evidence" value="ECO:0007669"/>
    <property type="project" value="UniProtKB-KW"/>
</dbReference>
<dbReference type="CDD" id="cd03785">
    <property type="entry name" value="GT28_MurG"/>
    <property type="match status" value="1"/>
</dbReference>
<dbReference type="HAMAP" id="MF_00033">
    <property type="entry name" value="MurG"/>
    <property type="match status" value="1"/>
</dbReference>
<accession>A0A851GFT3</accession>
<evidence type="ECO:0000313" key="14">
    <source>
        <dbReference type="EMBL" id="NWK56373.1"/>
    </source>
</evidence>
<evidence type="ECO:0000256" key="1">
    <source>
        <dbReference type="ARBA" id="ARBA00022475"/>
    </source>
</evidence>
<dbReference type="Pfam" id="PF04101">
    <property type="entry name" value="Glyco_tran_28_C"/>
    <property type="match status" value="1"/>
</dbReference>
<keyword evidence="6 10" id="KW-0573">Peptidoglycan synthesis</keyword>
<sequence length="411" mass="44288">MNVLIACGGTGGHLFPGIAVAEVLEKQGHQVLLLISEKKVDAQASQKYGILKFKTVPAIAKPATLSPKMIPFLLRLRQSIRQCKTILTEHQIDVVLGMGGFTSLPPVYAGKRMKLATYIHDSNALPGKANRLTSRWCRNVLLGLQAASPYFKAKKVVITGTPVRQELRAPLRQDRSRALFKLPSDGKAVLIMGGSQGAQKLNTLVVEAAKALGQIDPPTKPKSLADDVAERKTKAVEAAQSMTAPTEASSTSAQQRATTAKKKSGPPKVRFLHITGEADYQRVKELSKDIEGYHVLSFCDNMAAAYAACDFALCRAGASSITELCHVGLPSILVPYPYAADDHQTFNAKVVEDAGACILRQEADLDSQTLIRDITKLISDDNALAHMSEQSKSLDVSDAAEQICKVVTSTN</sequence>
<keyword evidence="2 10" id="KW-0132">Cell division</keyword>
<comment type="caution">
    <text evidence="14">The sequence shown here is derived from an EMBL/GenBank/DDBJ whole genome shotgun (WGS) entry which is preliminary data.</text>
</comment>
<feature type="domain" description="Glycosyltransferase family 28 N-terminal" evidence="12">
    <location>
        <begin position="3"/>
        <end position="141"/>
    </location>
</feature>
<evidence type="ECO:0000313" key="15">
    <source>
        <dbReference type="Proteomes" id="UP000557872"/>
    </source>
</evidence>
<keyword evidence="7 10" id="KW-0472">Membrane</keyword>
<dbReference type="NCBIfam" id="TIGR01133">
    <property type="entry name" value="murG"/>
    <property type="match status" value="1"/>
</dbReference>